<dbReference type="HOGENOM" id="CLU_032339_0_0_1"/>
<dbReference type="InParanoid" id="G4TCU8"/>
<protein>
    <submittedName>
        <fullName evidence="2">Uncharacterized protein</fullName>
    </submittedName>
</protein>
<sequence length="495" mass="55637">MSSVYLHRRTAAVVVTTTLVLVLFYTLFHASNRNIQAPLRSLCINSGFYEGSLEEPQGDIPDLSIPDGALSAAEDPQILAEVFPEPFPFAVNKHKSLKGDPTPHFRDNLLPDIKYITGWHDGGFTNQFMAITNLIYLSTLLSHIPIIPGFVARPHVPVQAGYRAVSDVFDVDRWARAVGKDILEWKDVKDLRGLQNRRADDGTLGADERDELGCWIPRAARLFQIGRDEDLHLTFSGLATLAQSTAAKPNPLSSEELGAIYPAQKSGHKRLPDTLTRRVLALTLGLSESQILAPWRGDHDWDERKDGVRYTTSRDYYATLDERDRILTPYILVHARHGDFLNNCDSRKAQGKPCSPPLSSIAQYVKEVEDELKQKGIIKEDHGWSKDKTPVIVTSDEADSAWWNQVKAHGWKRVVFPKELELPPGVKGREDGLDPETHKKLWDRMFIEVAIQGFATGFVGTQGSTMSLVAQRRVEHWQGGVARTMSFSIWQEWDL</sequence>
<dbReference type="Gene3D" id="3.40.50.11350">
    <property type="match status" value="1"/>
</dbReference>
<reference evidence="2 3" key="1">
    <citation type="journal article" date="2011" name="PLoS Pathog.">
        <title>Endophytic Life Strategies Decoded by Genome and Transcriptome Analyses of the Mutualistic Root Symbiont Piriformospora indica.</title>
        <authorList>
            <person name="Zuccaro A."/>
            <person name="Lahrmann U."/>
            <person name="Guldener U."/>
            <person name="Langen G."/>
            <person name="Pfiffi S."/>
            <person name="Biedenkopf D."/>
            <person name="Wong P."/>
            <person name="Samans B."/>
            <person name="Grimm C."/>
            <person name="Basiewicz M."/>
            <person name="Murat C."/>
            <person name="Martin F."/>
            <person name="Kogel K.H."/>
        </authorList>
    </citation>
    <scope>NUCLEOTIDE SEQUENCE [LARGE SCALE GENOMIC DNA]</scope>
    <source>
        <strain evidence="2 3">DSM 11827</strain>
    </source>
</reference>
<evidence type="ECO:0000313" key="2">
    <source>
        <dbReference type="EMBL" id="CCA69141.1"/>
    </source>
</evidence>
<keyword evidence="1" id="KW-1133">Transmembrane helix</keyword>
<organism evidence="2 3">
    <name type="scientific">Serendipita indica (strain DSM 11827)</name>
    <name type="common">Root endophyte fungus</name>
    <name type="synonym">Piriformospora indica</name>
    <dbReference type="NCBI Taxonomy" id="1109443"/>
    <lineage>
        <taxon>Eukaryota</taxon>
        <taxon>Fungi</taxon>
        <taxon>Dikarya</taxon>
        <taxon>Basidiomycota</taxon>
        <taxon>Agaricomycotina</taxon>
        <taxon>Agaricomycetes</taxon>
        <taxon>Sebacinales</taxon>
        <taxon>Serendipitaceae</taxon>
        <taxon>Serendipita</taxon>
    </lineage>
</organism>
<dbReference type="CDD" id="cd11296">
    <property type="entry name" value="O-FucT_like"/>
    <property type="match status" value="1"/>
</dbReference>
<keyword evidence="3" id="KW-1185">Reference proteome</keyword>
<name>G4TCU8_SERID</name>
<comment type="caution">
    <text evidence="2">The sequence shown here is derived from an EMBL/GenBank/DDBJ whole genome shotgun (WGS) entry which is preliminary data.</text>
</comment>
<evidence type="ECO:0000256" key="1">
    <source>
        <dbReference type="SAM" id="Phobius"/>
    </source>
</evidence>
<keyword evidence="1" id="KW-0472">Membrane</keyword>
<gene>
    <name evidence="2" type="ORF">PIIN_03040</name>
</gene>
<dbReference type="EMBL" id="CAFZ01000048">
    <property type="protein sequence ID" value="CCA69141.1"/>
    <property type="molecule type" value="Genomic_DNA"/>
</dbReference>
<dbReference type="OrthoDB" id="423313at2759"/>
<dbReference type="eggNOG" id="ENOG502SM7G">
    <property type="taxonomic scope" value="Eukaryota"/>
</dbReference>
<keyword evidence="1" id="KW-0812">Transmembrane</keyword>
<dbReference type="Proteomes" id="UP000007148">
    <property type="component" value="Unassembled WGS sequence"/>
</dbReference>
<dbReference type="OMA" id="DYLYYAC"/>
<dbReference type="AlphaFoldDB" id="G4TCU8"/>
<feature type="transmembrane region" description="Helical" evidence="1">
    <location>
        <begin position="12"/>
        <end position="30"/>
    </location>
</feature>
<evidence type="ECO:0000313" key="3">
    <source>
        <dbReference type="Proteomes" id="UP000007148"/>
    </source>
</evidence>
<proteinExistence type="predicted"/>
<accession>G4TCU8</accession>
<dbReference type="STRING" id="1109443.G4TCU8"/>